<sequence>MTRLTDELTKHMEKNRKRKFVKDERLNKWFDGSELTADIQKLKKIFSAAGLGRGDVVFMCLDNSAVYLPINQALWQLGVVAHPVSATTSTVELVKDYRENNYLAMIFEPQTATAFMKFSELARQDVKLNTFEDLVIFNKKNLVNNNKVKTPLESSYGWILNTSGTTGKPKKVGLTHEMMWRAAQYDLISHRLTSKDTVLIVMPMFHINAQELIVISTLLTDGKLVIAPKFSAHKFWPQILDNNVTWSSVVPTIVTILLKNETANAAFSPNHKLRFIRCASAILSINRQKEFTERYGVPILEGYGMTESCSQCTLNPLDHIKLGSVGKPFHTDVAIMQENEFTTEPDIHGEIAVRGDHVITDYLDHHPESFKAGWLKTGDLGYFDQDGYLWLDGRQKDIINHGGEKVSPAVVEMVISELDFVKDVAVVPIPNPVYGENVAAAIIDESTDLKIQAEHKSKILEYTETHLAKYRRPTEIFFVKDFPRNATGKILRSQLADSLINLQ</sequence>
<dbReference type="RefSeq" id="WP_057872143.1">
    <property type="nucleotide sequence ID" value="NZ_AZGB01000018.1"/>
</dbReference>
<dbReference type="OrthoDB" id="9762242at2"/>
<name>A0A0R1VS75_9LACO</name>
<evidence type="ECO:0000259" key="3">
    <source>
        <dbReference type="Pfam" id="PF00501"/>
    </source>
</evidence>
<dbReference type="GO" id="GO:0031956">
    <property type="term" value="F:medium-chain fatty acid-CoA ligase activity"/>
    <property type="evidence" value="ECO:0007669"/>
    <property type="project" value="TreeGrafter"/>
</dbReference>
<proteinExistence type="inferred from homology"/>
<evidence type="ECO:0000313" key="6">
    <source>
        <dbReference type="Proteomes" id="UP000051451"/>
    </source>
</evidence>
<comment type="similarity">
    <text evidence="1">Belongs to the ATP-dependent AMP-binding enzyme family.</text>
</comment>
<dbReference type="AlphaFoldDB" id="A0A0R1VS75"/>
<reference evidence="5 6" key="1">
    <citation type="journal article" date="2015" name="Genome Announc.">
        <title>Expanding the biotechnology potential of lactobacilli through comparative genomics of 213 strains and associated genera.</title>
        <authorList>
            <person name="Sun Z."/>
            <person name="Harris H.M."/>
            <person name="McCann A."/>
            <person name="Guo C."/>
            <person name="Argimon S."/>
            <person name="Zhang W."/>
            <person name="Yang X."/>
            <person name="Jeffery I.B."/>
            <person name="Cooney J.C."/>
            <person name="Kagawa T.F."/>
            <person name="Liu W."/>
            <person name="Song Y."/>
            <person name="Salvetti E."/>
            <person name="Wrobel A."/>
            <person name="Rasinkangas P."/>
            <person name="Parkhill J."/>
            <person name="Rea M.C."/>
            <person name="O'Sullivan O."/>
            <person name="Ritari J."/>
            <person name="Douillard F.P."/>
            <person name="Paul Ross R."/>
            <person name="Yang R."/>
            <person name="Briner A.E."/>
            <person name="Felis G.E."/>
            <person name="de Vos W.M."/>
            <person name="Barrangou R."/>
            <person name="Klaenhammer T.R."/>
            <person name="Caufield P.W."/>
            <person name="Cui Y."/>
            <person name="Zhang H."/>
            <person name="O'Toole P.W."/>
        </authorList>
    </citation>
    <scope>NUCLEOTIDE SEQUENCE [LARGE SCALE GENOMIC DNA]</scope>
    <source>
        <strain evidence="5 6">DSM 18630</strain>
    </source>
</reference>
<dbReference type="PANTHER" id="PTHR43201:SF5">
    <property type="entry name" value="MEDIUM-CHAIN ACYL-COA LIGASE ACSF2, MITOCHONDRIAL"/>
    <property type="match status" value="1"/>
</dbReference>
<keyword evidence="6" id="KW-1185">Reference proteome</keyword>
<dbReference type="Pfam" id="PF13193">
    <property type="entry name" value="AMP-binding_C"/>
    <property type="match status" value="1"/>
</dbReference>
<evidence type="ECO:0000259" key="4">
    <source>
        <dbReference type="Pfam" id="PF13193"/>
    </source>
</evidence>
<keyword evidence="2" id="KW-0436">Ligase</keyword>
<evidence type="ECO:0000256" key="1">
    <source>
        <dbReference type="ARBA" id="ARBA00006432"/>
    </source>
</evidence>
<dbReference type="STRING" id="1423750.FC89_GL001412"/>
<dbReference type="Proteomes" id="UP000051451">
    <property type="component" value="Unassembled WGS sequence"/>
</dbReference>
<dbReference type="Gene3D" id="3.30.300.30">
    <property type="match status" value="1"/>
</dbReference>
<dbReference type="GO" id="GO:0006631">
    <property type="term" value="P:fatty acid metabolic process"/>
    <property type="evidence" value="ECO:0007669"/>
    <property type="project" value="TreeGrafter"/>
</dbReference>
<dbReference type="PATRIC" id="fig|1423750.3.peg.1447"/>
<dbReference type="InterPro" id="IPR042099">
    <property type="entry name" value="ANL_N_sf"/>
</dbReference>
<dbReference type="EMBL" id="AZGB01000018">
    <property type="protein sequence ID" value="KRM05705.1"/>
    <property type="molecule type" value="Genomic_DNA"/>
</dbReference>
<accession>A0A0R1VS75</accession>
<dbReference type="PANTHER" id="PTHR43201">
    <property type="entry name" value="ACYL-COA SYNTHETASE"/>
    <property type="match status" value="1"/>
</dbReference>
<dbReference type="InterPro" id="IPR000873">
    <property type="entry name" value="AMP-dep_synth/lig_dom"/>
</dbReference>
<dbReference type="GeneID" id="98319417"/>
<evidence type="ECO:0000256" key="2">
    <source>
        <dbReference type="ARBA" id="ARBA00022598"/>
    </source>
</evidence>
<organism evidence="5 6">
    <name type="scientific">Liquorilactobacillus ghanensis DSM 18630</name>
    <dbReference type="NCBI Taxonomy" id="1423750"/>
    <lineage>
        <taxon>Bacteria</taxon>
        <taxon>Bacillati</taxon>
        <taxon>Bacillota</taxon>
        <taxon>Bacilli</taxon>
        <taxon>Lactobacillales</taxon>
        <taxon>Lactobacillaceae</taxon>
        <taxon>Liquorilactobacillus</taxon>
    </lineage>
</organism>
<comment type="caution">
    <text evidence="5">The sequence shown here is derived from an EMBL/GenBank/DDBJ whole genome shotgun (WGS) entry which is preliminary data.</text>
</comment>
<dbReference type="PROSITE" id="PS00455">
    <property type="entry name" value="AMP_BINDING"/>
    <property type="match status" value="1"/>
</dbReference>
<feature type="domain" description="AMP-binding enzyme C-terminal" evidence="4">
    <location>
        <begin position="411"/>
        <end position="489"/>
    </location>
</feature>
<feature type="domain" description="AMP-dependent synthetase/ligase" evidence="3">
    <location>
        <begin position="11"/>
        <end position="363"/>
    </location>
</feature>
<evidence type="ECO:0000313" key="5">
    <source>
        <dbReference type="EMBL" id="KRM05705.1"/>
    </source>
</evidence>
<dbReference type="Gene3D" id="3.40.50.12780">
    <property type="entry name" value="N-terminal domain of ligase-like"/>
    <property type="match status" value="1"/>
</dbReference>
<gene>
    <name evidence="5" type="ORF">FC89_GL001412</name>
</gene>
<protein>
    <submittedName>
        <fullName evidence="5">Acetyl-CoA synthetase</fullName>
    </submittedName>
</protein>
<dbReference type="SUPFAM" id="SSF56801">
    <property type="entry name" value="Acetyl-CoA synthetase-like"/>
    <property type="match status" value="1"/>
</dbReference>
<dbReference type="InterPro" id="IPR020845">
    <property type="entry name" value="AMP-binding_CS"/>
</dbReference>
<dbReference type="Pfam" id="PF00501">
    <property type="entry name" value="AMP-binding"/>
    <property type="match status" value="1"/>
</dbReference>
<dbReference type="InterPro" id="IPR045851">
    <property type="entry name" value="AMP-bd_C_sf"/>
</dbReference>
<dbReference type="InterPro" id="IPR025110">
    <property type="entry name" value="AMP-bd_C"/>
</dbReference>